<evidence type="ECO:0000256" key="1">
    <source>
        <dbReference type="ARBA" id="ARBA00010790"/>
    </source>
</evidence>
<dbReference type="Pfam" id="PF00732">
    <property type="entry name" value="GMC_oxred_N"/>
    <property type="match status" value="1"/>
</dbReference>
<accession>A0A9X0AB17</accession>
<dbReference type="SUPFAM" id="SSF51905">
    <property type="entry name" value="FAD/NAD(P)-binding domain"/>
    <property type="match status" value="1"/>
</dbReference>
<name>A0A9X0AB17_9HELO</name>
<dbReference type="EMBL" id="JAPEIS010000014">
    <property type="protein sequence ID" value="KAJ8059541.1"/>
    <property type="molecule type" value="Genomic_DNA"/>
</dbReference>
<evidence type="ECO:0000313" key="3">
    <source>
        <dbReference type="EMBL" id="KAJ8059541.1"/>
    </source>
</evidence>
<evidence type="ECO:0000259" key="2">
    <source>
        <dbReference type="Pfam" id="PF00732"/>
    </source>
</evidence>
<reference evidence="3" key="1">
    <citation type="submission" date="2022-11" db="EMBL/GenBank/DDBJ databases">
        <title>Genome Resource of Sclerotinia nivalis Strain SnTB1, a Plant Pathogen Isolated from American Ginseng.</title>
        <authorList>
            <person name="Fan S."/>
        </authorList>
    </citation>
    <scope>NUCLEOTIDE SEQUENCE</scope>
    <source>
        <strain evidence="3">SnTB1</strain>
    </source>
</reference>
<dbReference type="PANTHER" id="PTHR11552:SF219">
    <property type="entry name" value="GLUCOSE-METHANOL-CHOLINE OXIDOREDUCTASE N-TERMINAL DOMAIN-CONTAINING PROTEIN"/>
    <property type="match status" value="1"/>
</dbReference>
<dbReference type="Gene3D" id="3.50.50.60">
    <property type="entry name" value="FAD/NAD(P)-binding domain"/>
    <property type="match status" value="1"/>
</dbReference>
<organism evidence="3 4">
    <name type="scientific">Sclerotinia nivalis</name>
    <dbReference type="NCBI Taxonomy" id="352851"/>
    <lineage>
        <taxon>Eukaryota</taxon>
        <taxon>Fungi</taxon>
        <taxon>Dikarya</taxon>
        <taxon>Ascomycota</taxon>
        <taxon>Pezizomycotina</taxon>
        <taxon>Leotiomycetes</taxon>
        <taxon>Helotiales</taxon>
        <taxon>Sclerotiniaceae</taxon>
        <taxon>Sclerotinia</taxon>
    </lineage>
</organism>
<comment type="caution">
    <text evidence="3">The sequence shown here is derived from an EMBL/GenBank/DDBJ whole genome shotgun (WGS) entry which is preliminary data.</text>
</comment>
<sequence length="213" mass="23686">MIYTRGTKADYDAWAALGHPDWSYDKLLPYFVKSETSLDYQNSFYHGNTVIEFIAIPDCNAPDTPSKEIAILSLTLNECRECISTSEAFLSKKIVLERQNLTICINILVSRIVFRHNKGTEKIIFKSIDPLSDKIFSAKVNKEVIVYSGTIGLLQVLMLSGIGPRESLEEHGIRVVHDLPGTDHTSISVAWEVPAAESLTSMAISPLRIALDS</sequence>
<feature type="domain" description="Glucose-methanol-choline oxidoreductase N-terminal" evidence="2">
    <location>
        <begin position="1"/>
        <end position="167"/>
    </location>
</feature>
<protein>
    <recommendedName>
        <fullName evidence="2">Glucose-methanol-choline oxidoreductase N-terminal domain-containing protein</fullName>
    </recommendedName>
</protein>
<dbReference type="PANTHER" id="PTHR11552">
    <property type="entry name" value="GLUCOSE-METHANOL-CHOLINE GMC OXIDOREDUCTASE"/>
    <property type="match status" value="1"/>
</dbReference>
<gene>
    <name evidence="3" type="ORF">OCU04_011197</name>
</gene>
<evidence type="ECO:0000313" key="4">
    <source>
        <dbReference type="Proteomes" id="UP001152300"/>
    </source>
</evidence>
<dbReference type="AlphaFoldDB" id="A0A9X0AB17"/>
<dbReference type="Proteomes" id="UP001152300">
    <property type="component" value="Unassembled WGS sequence"/>
</dbReference>
<dbReference type="InterPro" id="IPR036188">
    <property type="entry name" value="FAD/NAD-bd_sf"/>
</dbReference>
<dbReference type="InterPro" id="IPR000172">
    <property type="entry name" value="GMC_OxRdtase_N"/>
</dbReference>
<dbReference type="InterPro" id="IPR012132">
    <property type="entry name" value="GMC_OxRdtase"/>
</dbReference>
<comment type="similarity">
    <text evidence="1">Belongs to the GMC oxidoreductase family.</text>
</comment>
<dbReference type="GO" id="GO:0050660">
    <property type="term" value="F:flavin adenine dinucleotide binding"/>
    <property type="evidence" value="ECO:0007669"/>
    <property type="project" value="InterPro"/>
</dbReference>
<dbReference type="GO" id="GO:0016614">
    <property type="term" value="F:oxidoreductase activity, acting on CH-OH group of donors"/>
    <property type="evidence" value="ECO:0007669"/>
    <property type="project" value="InterPro"/>
</dbReference>
<dbReference type="OrthoDB" id="269227at2759"/>
<keyword evidence="4" id="KW-1185">Reference proteome</keyword>
<proteinExistence type="inferred from homology"/>